<feature type="region of interest" description="Disordered" evidence="6">
    <location>
        <begin position="172"/>
        <end position="211"/>
    </location>
</feature>
<name>A0ABQ3AN07_9ACTN</name>
<evidence type="ECO:0000256" key="1">
    <source>
        <dbReference type="ARBA" id="ARBA00011073"/>
    </source>
</evidence>
<dbReference type="SUPFAM" id="SSF52743">
    <property type="entry name" value="Subtilisin-like"/>
    <property type="match status" value="1"/>
</dbReference>
<evidence type="ECO:0000259" key="7">
    <source>
        <dbReference type="Pfam" id="PF00082"/>
    </source>
</evidence>
<comment type="caution">
    <text evidence="5">Lacks conserved residue(s) required for the propagation of feature annotation.</text>
</comment>
<dbReference type="PANTHER" id="PTHR43806:SF11">
    <property type="entry name" value="CEREVISIN-RELATED"/>
    <property type="match status" value="1"/>
</dbReference>
<dbReference type="PROSITE" id="PS51892">
    <property type="entry name" value="SUBTILASE"/>
    <property type="match status" value="1"/>
</dbReference>
<evidence type="ECO:0000256" key="6">
    <source>
        <dbReference type="SAM" id="MobiDB-lite"/>
    </source>
</evidence>
<dbReference type="InterPro" id="IPR036852">
    <property type="entry name" value="Peptidase_S8/S53_dom_sf"/>
</dbReference>
<evidence type="ECO:0000256" key="2">
    <source>
        <dbReference type="ARBA" id="ARBA00022670"/>
    </source>
</evidence>
<keyword evidence="4" id="KW-0720">Serine protease</keyword>
<dbReference type="PANTHER" id="PTHR43806">
    <property type="entry name" value="PEPTIDASE S8"/>
    <property type="match status" value="1"/>
</dbReference>
<evidence type="ECO:0000256" key="3">
    <source>
        <dbReference type="ARBA" id="ARBA00022801"/>
    </source>
</evidence>
<gene>
    <name evidence="8" type="ORF">GCM10010326_64940</name>
</gene>
<accession>A0ABQ3AN07</accession>
<evidence type="ECO:0000256" key="4">
    <source>
        <dbReference type="ARBA" id="ARBA00022825"/>
    </source>
</evidence>
<comment type="caution">
    <text evidence="8">The sequence shown here is derived from an EMBL/GenBank/DDBJ whole genome shotgun (WGS) entry which is preliminary data.</text>
</comment>
<evidence type="ECO:0000256" key="5">
    <source>
        <dbReference type="PROSITE-ProRule" id="PRU01240"/>
    </source>
</evidence>
<feature type="compositionally biased region" description="Basic residues" evidence="6">
    <location>
        <begin position="200"/>
        <end position="211"/>
    </location>
</feature>
<sequence>MTAVNQKNAPWGLARISHRPKLTFATFNRFDFEEKAGEGVDVYVLDSGVSESYQDFEGRASWGTNATGDDENIDGNGLGTHLAGIVAGCKHGVAKRAGIIAVKVVYANREVAPKALIKGLEWTVEQAKGSGRPSVALIGDVWMGKLADVDEAVDAAANAGLFVVVPAGDNKDDAPDTGLPGSRVVRSDVSPAHPPQRSSCTRRCRRYGRKI</sequence>
<dbReference type="InterPro" id="IPR000209">
    <property type="entry name" value="Peptidase_S8/S53_dom"/>
</dbReference>
<feature type="domain" description="Peptidase S8/S53" evidence="7">
    <location>
        <begin position="37"/>
        <end position="173"/>
    </location>
</feature>
<reference evidence="9" key="1">
    <citation type="journal article" date="2019" name="Int. J. Syst. Evol. Microbiol.">
        <title>The Global Catalogue of Microorganisms (GCM) 10K type strain sequencing project: providing services to taxonomists for standard genome sequencing and annotation.</title>
        <authorList>
            <consortium name="The Broad Institute Genomics Platform"/>
            <consortium name="The Broad Institute Genome Sequencing Center for Infectious Disease"/>
            <person name="Wu L."/>
            <person name="Ma J."/>
        </authorList>
    </citation>
    <scope>NUCLEOTIDE SEQUENCE [LARGE SCALE GENOMIC DNA]</scope>
    <source>
        <strain evidence="9">JCM 4594</strain>
    </source>
</reference>
<comment type="similarity">
    <text evidence="1 5">Belongs to the peptidase S8 family.</text>
</comment>
<dbReference type="InterPro" id="IPR015500">
    <property type="entry name" value="Peptidase_S8_subtilisin-rel"/>
</dbReference>
<dbReference type="Proteomes" id="UP000600946">
    <property type="component" value="Unassembled WGS sequence"/>
</dbReference>
<dbReference type="Gene3D" id="3.40.50.200">
    <property type="entry name" value="Peptidase S8/S53 domain"/>
    <property type="match status" value="1"/>
</dbReference>
<keyword evidence="9" id="KW-1185">Reference proteome</keyword>
<evidence type="ECO:0000313" key="8">
    <source>
        <dbReference type="EMBL" id="GGY61167.1"/>
    </source>
</evidence>
<dbReference type="GeneID" id="96294387"/>
<evidence type="ECO:0000313" key="9">
    <source>
        <dbReference type="Proteomes" id="UP000600946"/>
    </source>
</evidence>
<dbReference type="RefSeq" id="WP_190028966.1">
    <property type="nucleotide sequence ID" value="NZ_BMUU01000015.1"/>
</dbReference>
<dbReference type="EMBL" id="BMUU01000015">
    <property type="protein sequence ID" value="GGY61167.1"/>
    <property type="molecule type" value="Genomic_DNA"/>
</dbReference>
<dbReference type="InterPro" id="IPR050131">
    <property type="entry name" value="Peptidase_S8_subtilisin-like"/>
</dbReference>
<keyword evidence="3" id="KW-0378">Hydrolase</keyword>
<keyword evidence="2" id="KW-0645">Protease</keyword>
<organism evidence="8 9">
    <name type="scientific">Streptomyces xanthochromogenes</name>
    <dbReference type="NCBI Taxonomy" id="67384"/>
    <lineage>
        <taxon>Bacteria</taxon>
        <taxon>Bacillati</taxon>
        <taxon>Actinomycetota</taxon>
        <taxon>Actinomycetes</taxon>
        <taxon>Kitasatosporales</taxon>
        <taxon>Streptomycetaceae</taxon>
        <taxon>Streptomyces</taxon>
    </lineage>
</organism>
<proteinExistence type="inferred from homology"/>
<dbReference type="PRINTS" id="PR00723">
    <property type="entry name" value="SUBTILISIN"/>
</dbReference>
<protein>
    <recommendedName>
        <fullName evidence="7">Peptidase S8/S53 domain-containing protein</fullName>
    </recommendedName>
</protein>
<dbReference type="Pfam" id="PF00082">
    <property type="entry name" value="Peptidase_S8"/>
    <property type="match status" value="1"/>
</dbReference>